<sequence length="213" mass="24516">MMLSMQIILFSVVPLALANLDENSAKILQMHNEFRQQILECKVKGQPSAKRMPPLAWDDELASLAEELAKSCTFANKIPESKRFKPVGQNIASCGSVEDVIKRWFGQHISYNFKDHRCTHRCRQYMQMVFENTTHIGCAVNECPYATKYTLFIVCNYGPGATFVNRPYEAKKINEVCPVETTKLTVQPEQTYWEPATIISKYNEIKNKNNYNY</sequence>
<name>A0AA85J391_TRIRE</name>
<evidence type="ECO:0000256" key="1">
    <source>
        <dbReference type="SAM" id="SignalP"/>
    </source>
</evidence>
<dbReference type="Pfam" id="PF00188">
    <property type="entry name" value="CAP"/>
    <property type="match status" value="1"/>
</dbReference>
<dbReference type="InterPro" id="IPR035940">
    <property type="entry name" value="CAP_sf"/>
</dbReference>
<dbReference type="PRINTS" id="PR00837">
    <property type="entry name" value="V5TPXLIKE"/>
</dbReference>
<dbReference type="CDD" id="cd05380">
    <property type="entry name" value="CAP_euk"/>
    <property type="match status" value="1"/>
</dbReference>
<evidence type="ECO:0000313" key="3">
    <source>
        <dbReference type="Proteomes" id="UP000050795"/>
    </source>
</evidence>
<accession>A0AA85J391</accession>
<dbReference type="SUPFAM" id="SSF55797">
    <property type="entry name" value="PR-1-like"/>
    <property type="match status" value="1"/>
</dbReference>
<dbReference type="WBParaSite" id="TREG1_129760.1">
    <property type="protein sequence ID" value="TREG1_129760.1"/>
    <property type="gene ID" value="TREG1_129760"/>
</dbReference>
<dbReference type="InterPro" id="IPR014044">
    <property type="entry name" value="CAP_dom"/>
</dbReference>
<dbReference type="Proteomes" id="UP000050795">
    <property type="component" value="Unassembled WGS sequence"/>
</dbReference>
<reference evidence="4" key="2">
    <citation type="submission" date="2023-11" db="UniProtKB">
        <authorList>
            <consortium name="WormBaseParasite"/>
        </authorList>
    </citation>
    <scope>IDENTIFICATION</scope>
</reference>
<feature type="signal peptide" evidence="1">
    <location>
        <begin position="1"/>
        <end position="18"/>
    </location>
</feature>
<keyword evidence="1" id="KW-0732">Signal</keyword>
<feature type="domain" description="SCP" evidence="2">
    <location>
        <begin position="22"/>
        <end position="165"/>
    </location>
</feature>
<dbReference type="PANTHER" id="PTHR10334">
    <property type="entry name" value="CYSTEINE-RICH SECRETORY PROTEIN-RELATED"/>
    <property type="match status" value="1"/>
</dbReference>
<dbReference type="Gene3D" id="3.40.33.10">
    <property type="entry name" value="CAP"/>
    <property type="match status" value="1"/>
</dbReference>
<dbReference type="AlphaFoldDB" id="A0AA85J391"/>
<evidence type="ECO:0000259" key="2">
    <source>
        <dbReference type="SMART" id="SM00198"/>
    </source>
</evidence>
<dbReference type="InterPro" id="IPR001283">
    <property type="entry name" value="CRISP-related"/>
</dbReference>
<feature type="chain" id="PRO_5041646929" description="SCP domain-containing protein" evidence="1">
    <location>
        <begin position="19"/>
        <end position="213"/>
    </location>
</feature>
<organism evidence="3 4">
    <name type="scientific">Trichobilharzia regenti</name>
    <name type="common">Nasal bird schistosome</name>
    <dbReference type="NCBI Taxonomy" id="157069"/>
    <lineage>
        <taxon>Eukaryota</taxon>
        <taxon>Metazoa</taxon>
        <taxon>Spiralia</taxon>
        <taxon>Lophotrochozoa</taxon>
        <taxon>Platyhelminthes</taxon>
        <taxon>Trematoda</taxon>
        <taxon>Digenea</taxon>
        <taxon>Strigeidida</taxon>
        <taxon>Schistosomatoidea</taxon>
        <taxon>Schistosomatidae</taxon>
        <taxon>Trichobilharzia</taxon>
    </lineage>
</organism>
<reference evidence="3" key="1">
    <citation type="submission" date="2022-06" db="EMBL/GenBank/DDBJ databases">
        <authorList>
            <person name="Berger JAMES D."/>
            <person name="Berger JAMES D."/>
        </authorList>
    </citation>
    <scope>NUCLEOTIDE SEQUENCE [LARGE SCALE GENOMIC DNA]</scope>
</reference>
<dbReference type="SMART" id="SM00198">
    <property type="entry name" value="SCP"/>
    <property type="match status" value="1"/>
</dbReference>
<keyword evidence="3" id="KW-1185">Reference proteome</keyword>
<proteinExistence type="predicted"/>
<evidence type="ECO:0000313" key="4">
    <source>
        <dbReference type="WBParaSite" id="TREG1_129760.1"/>
    </source>
</evidence>
<protein>
    <recommendedName>
        <fullName evidence="2">SCP domain-containing protein</fullName>
    </recommendedName>
</protein>